<keyword evidence="1" id="KW-0812">Transmembrane</keyword>
<accession>A0A2A4MIX5</accession>
<evidence type="ECO:0008006" key="4">
    <source>
        <dbReference type="Google" id="ProtNLM"/>
    </source>
</evidence>
<sequence>MSDMLAVGGANTGANFSAAPWPAVRKVLEVAGWLAVAILVFTGLSAIFGRAAFMSDALSQPIANPEEVFDAFEIRYFNNSVATFLHLGPGFLVMVLGPMQFMRGLRKNYLNAHRWSGRVFLICGVIGALSGIAIGVFDPFMGVDGQGFNESMATAFLSAYIFFALIMAYRKIRQRQFGAHREWMIRAFALLLAIATERLMLTVLMGATGIDVAILFGTTFWMAGVTNLAAAEIWISLTRTPGNGARHWKDVDAKAAASST</sequence>
<name>A0A2A4MIX5_9GAMM</name>
<feature type="transmembrane region" description="Helical" evidence="1">
    <location>
        <begin position="184"/>
        <end position="207"/>
    </location>
</feature>
<evidence type="ECO:0000313" key="3">
    <source>
        <dbReference type="Proteomes" id="UP000218172"/>
    </source>
</evidence>
<feature type="transmembrane region" description="Helical" evidence="1">
    <location>
        <begin position="213"/>
        <end position="237"/>
    </location>
</feature>
<organism evidence="2 3">
    <name type="scientific">SAR86 cluster bacterium</name>
    <dbReference type="NCBI Taxonomy" id="2030880"/>
    <lineage>
        <taxon>Bacteria</taxon>
        <taxon>Pseudomonadati</taxon>
        <taxon>Pseudomonadota</taxon>
        <taxon>Gammaproteobacteria</taxon>
        <taxon>SAR86 cluster</taxon>
    </lineage>
</organism>
<protein>
    <recommendedName>
        <fullName evidence="4">DUF2306 domain-containing protein</fullName>
    </recommendedName>
</protein>
<proteinExistence type="predicted"/>
<feature type="transmembrane region" description="Helical" evidence="1">
    <location>
        <begin position="152"/>
        <end position="172"/>
    </location>
</feature>
<comment type="caution">
    <text evidence="2">The sequence shown here is derived from an EMBL/GenBank/DDBJ whole genome shotgun (WGS) entry which is preliminary data.</text>
</comment>
<evidence type="ECO:0000313" key="2">
    <source>
        <dbReference type="EMBL" id="PCH60159.1"/>
    </source>
</evidence>
<keyword evidence="1" id="KW-1133">Transmembrane helix</keyword>
<dbReference type="AlphaFoldDB" id="A0A2A4MIX5"/>
<feature type="transmembrane region" description="Helical" evidence="1">
    <location>
        <begin position="119"/>
        <end position="140"/>
    </location>
</feature>
<dbReference type="Pfam" id="PF10067">
    <property type="entry name" value="DUF2306"/>
    <property type="match status" value="1"/>
</dbReference>
<reference evidence="3" key="1">
    <citation type="submission" date="2017-08" db="EMBL/GenBank/DDBJ databases">
        <title>A dynamic microbial community with high functional redundancy inhabits the cold, oxic subseafloor aquifer.</title>
        <authorList>
            <person name="Tully B.J."/>
            <person name="Wheat C.G."/>
            <person name="Glazer B.T."/>
            <person name="Huber J.A."/>
        </authorList>
    </citation>
    <scope>NUCLEOTIDE SEQUENCE [LARGE SCALE GENOMIC DNA]</scope>
</reference>
<dbReference type="InterPro" id="IPR018750">
    <property type="entry name" value="DUF2306_membrane"/>
</dbReference>
<keyword evidence="1" id="KW-0472">Membrane</keyword>
<feature type="transmembrane region" description="Helical" evidence="1">
    <location>
        <begin position="76"/>
        <end position="98"/>
    </location>
</feature>
<evidence type="ECO:0000256" key="1">
    <source>
        <dbReference type="SAM" id="Phobius"/>
    </source>
</evidence>
<feature type="transmembrane region" description="Helical" evidence="1">
    <location>
        <begin position="30"/>
        <end position="53"/>
    </location>
</feature>
<dbReference type="Proteomes" id="UP000218172">
    <property type="component" value="Unassembled WGS sequence"/>
</dbReference>
<dbReference type="EMBL" id="NVQR01000098">
    <property type="protein sequence ID" value="PCH60159.1"/>
    <property type="molecule type" value="Genomic_DNA"/>
</dbReference>
<gene>
    <name evidence="2" type="ORF">COC19_06290</name>
</gene>